<organism evidence="1">
    <name type="scientific">uncultured Mycobacterium sp</name>
    <dbReference type="NCBI Taxonomy" id="171292"/>
    <lineage>
        <taxon>Bacteria</taxon>
        <taxon>Bacillati</taxon>
        <taxon>Actinomycetota</taxon>
        <taxon>Actinomycetes</taxon>
        <taxon>Mycobacteriales</taxon>
        <taxon>Mycobacteriaceae</taxon>
        <taxon>Mycobacterium</taxon>
        <taxon>environmental samples</taxon>
    </lineage>
</organism>
<gene>
    <name evidence="1" type="ORF">MHPYR_240013</name>
    <name evidence="2" type="ORF">MHPYR_260044</name>
</gene>
<protein>
    <recommendedName>
        <fullName evidence="3">Sulfotransferase family protein</fullName>
    </recommendedName>
</protein>
<accession>A0A1Y5PA34</accession>
<dbReference type="AlphaFoldDB" id="A0A1Y5PA34"/>
<dbReference type="SUPFAM" id="SSF52540">
    <property type="entry name" value="P-loop containing nucleoside triphosphate hydrolases"/>
    <property type="match status" value="1"/>
</dbReference>
<evidence type="ECO:0000313" key="2">
    <source>
        <dbReference type="EMBL" id="SBS75717.1"/>
    </source>
</evidence>
<name>A0A1Y5PA34_9MYCO</name>
<dbReference type="EMBL" id="FLQS01000019">
    <property type="protein sequence ID" value="SBS75717.1"/>
    <property type="molecule type" value="Genomic_DNA"/>
</dbReference>
<sequence>MIGSRRSASKRTAGFNSRVLQVDGPGLAPRGAPGRPVILFVLGFGRSGTSALTRVLSLSGAALPSGLLGATRENRRGYWEPRRAIHLNQEILRGHGSSGYDMSLRAQEEGAFDVESNTAYVDKIRAYLTTLPTAPLVIIKEPKMTMMPGLWFEAASQAGFDIAAVISVRHPQEIIGSLAKRADYQHYVRDSPELTMAWWLKYSLLAERNTRDVPRVFVEYANLLEDWRQEVKRVSVALGVDLSTQDEGAIERFLSPDLQHHRHFGAVEEPFGGDWVAAVYDAMRCAAGDEPLDRSELDRVYEAYRLSERGFRAAFENDRRFGTLSRLMSPFLVKLGLEALALLHRRRGTWA</sequence>
<proteinExistence type="predicted"/>
<dbReference type="InterPro" id="IPR027417">
    <property type="entry name" value="P-loop_NTPase"/>
</dbReference>
<dbReference type="EMBL" id="FLQS01000017">
    <property type="protein sequence ID" value="SBS75553.1"/>
    <property type="molecule type" value="Genomic_DNA"/>
</dbReference>
<evidence type="ECO:0000313" key="1">
    <source>
        <dbReference type="EMBL" id="SBS75553.1"/>
    </source>
</evidence>
<dbReference type="Gene3D" id="3.40.50.300">
    <property type="entry name" value="P-loop containing nucleotide triphosphate hydrolases"/>
    <property type="match status" value="1"/>
</dbReference>
<evidence type="ECO:0008006" key="3">
    <source>
        <dbReference type="Google" id="ProtNLM"/>
    </source>
</evidence>
<reference evidence="1" key="1">
    <citation type="submission" date="2016-03" db="EMBL/GenBank/DDBJ databases">
        <authorList>
            <person name="Ploux O."/>
        </authorList>
    </citation>
    <scope>NUCLEOTIDE SEQUENCE</scope>
    <source>
        <strain evidence="1">UC10</strain>
    </source>
</reference>